<keyword evidence="2" id="KW-1185">Reference proteome</keyword>
<dbReference type="AlphaFoldDB" id="A0A4Z1H8K6"/>
<protein>
    <submittedName>
        <fullName evidence="1">Uncharacterized protein</fullName>
    </submittedName>
</protein>
<evidence type="ECO:0000313" key="1">
    <source>
        <dbReference type="EMBL" id="TGO45185.1"/>
    </source>
</evidence>
<dbReference type="Proteomes" id="UP000297452">
    <property type="component" value="Unassembled WGS sequence"/>
</dbReference>
<gene>
    <name evidence="1" type="ORF">BOTNAR_0691g00040</name>
</gene>
<organism evidence="1 2">
    <name type="scientific">Botryotinia narcissicola</name>
    <dbReference type="NCBI Taxonomy" id="278944"/>
    <lineage>
        <taxon>Eukaryota</taxon>
        <taxon>Fungi</taxon>
        <taxon>Dikarya</taxon>
        <taxon>Ascomycota</taxon>
        <taxon>Pezizomycotina</taxon>
        <taxon>Leotiomycetes</taxon>
        <taxon>Helotiales</taxon>
        <taxon>Sclerotiniaceae</taxon>
        <taxon>Botryotinia</taxon>
    </lineage>
</organism>
<proteinExistence type="predicted"/>
<comment type="caution">
    <text evidence="1">The sequence shown here is derived from an EMBL/GenBank/DDBJ whole genome shotgun (WGS) entry which is preliminary data.</text>
</comment>
<sequence length="76" mass="8033">MTMIGHATADYCIKDFCGNTSDIWFQEAGNGGNYTNARGIPAYNTSEGGCLKALNVFQSGHALMCIDAHGTISGKN</sequence>
<name>A0A4Z1H8K6_9HELO</name>
<reference evidence="1 2" key="1">
    <citation type="submission" date="2017-12" db="EMBL/GenBank/DDBJ databases">
        <title>Comparative genomics of Botrytis spp.</title>
        <authorList>
            <person name="Valero-Jimenez C.A."/>
            <person name="Tapia P."/>
            <person name="Veloso J."/>
            <person name="Silva-Moreno E."/>
            <person name="Staats M."/>
            <person name="Valdes J.H."/>
            <person name="Van Kan J.A.L."/>
        </authorList>
    </citation>
    <scope>NUCLEOTIDE SEQUENCE [LARGE SCALE GENOMIC DNA]</scope>
    <source>
        <strain evidence="1 2">MUCL2120</strain>
    </source>
</reference>
<evidence type="ECO:0000313" key="2">
    <source>
        <dbReference type="Proteomes" id="UP000297452"/>
    </source>
</evidence>
<accession>A0A4Z1H8K6</accession>
<dbReference type="EMBL" id="PQXJ01000688">
    <property type="protein sequence ID" value="TGO45185.1"/>
    <property type="molecule type" value="Genomic_DNA"/>
</dbReference>